<feature type="domain" description="AB hydrolase-1" evidence="1">
    <location>
        <begin position="78"/>
        <end position="180"/>
    </location>
</feature>
<dbReference type="Gene3D" id="3.40.50.1820">
    <property type="entry name" value="alpha/beta hydrolase"/>
    <property type="match status" value="1"/>
</dbReference>
<dbReference type="InterPro" id="IPR000073">
    <property type="entry name" value="AB_hydrolase_1"/>
</dbReference>
<dbReference type="KEGG" id="mart:BTR34_11930"/>
<protein>
    <submittedName>
        <fullName evidence="2">Alpha/beta hydrolase</fullName>
    </submittedName>
</protein>
<dbReference type="RefSeq" id="WP_068483737.1">
    <property type="nucleotide sequence ID" value="NZ_CP018760.1"/>
</dbReference>
<evidence type="ECO:0000313" key="2">
    <source>
        <dbReference type="EMBL" id="OBR40535.1"/>
    </source>
</evidence>
<keyword evidence="2" id="KW-0378">Hydrolase</keyword>
<dbReference type="EMBL" id="LZFP01000007">
    <property type="protein sequence ID" value="OBR40535.1"/>
    <property type="molecule type" value="Genomic_DNA"/>
</dbReference>
<dbReference type="InterPro" id="IPR029058">
    <property type="entry name" value="AB_hydrolase_fold"/>
</dbReference>
<dbReference type="AlphaFoldDB" id="A0A1B7ZCC8"/>
<keyword evidence="3" id="KW-1185">Reference proteome</keyword>
<gene>
    <name evidence="2" type="ORF">A9200_15580</name>
</gene>
<evidence type="ECO:0000259" key="1">
    <source>
        <dbReference type="Pfam" id="PF00561"/>
    </source>
</evidence>
<dbReference type="GO" id="GO:0016020">
    <property type="term" value="C:membrane"/>
    <property type="evidence" value="ECO:0007669"/>
    <property type="project" value="TreeGrafter"/>
</dbReference>
<comment type="caution">
    <text evidence="2">The sequence shown here is derived from an EMBL/GenBank/DDBJ whole genome shotgun (WGS) entry which is preliminary data.</text>
</comment>
<reference evidence="3" key="1">
    <citation type="submission" date="2016-06" db="EMBL/GenBank/DDBJ databases">
        <authorList>
            <person name="Zhan P."/>
        </authorList>
    </citation>
    <scope>NUCLEOTIDE SEQUENCE [LARGE SCALE GENOMIC DNA]</scope>
    <source>
        <strain evidence="3">T28</strain>
    </source>
</reference>
<dbReference type="OrthoDB" id="9785847at2"/>
<organism evidence="2 3">
    <name type="scientific">Maribacter hydrothermalis</name>
    <dbReference type="NCBI Taxonomy" id="1836467"/>
    <lineage>
        <taxon>Bacteria</taxon>
        <taxon>Pseudomonadati</taxon>
        <taxon>Bacteroidota</taxon>
        <taxon>Flavobacteriia</taxon>
        <taxon>Flavobacteriales</taxon>
        <taxon>Flavobacteriaceae</taxon>
        <taxon>Maribacter</taxon>
    </lineage>
</organism>
<dbReference type="PANTHER" id="PTHR43798:SF33">
    <property type="entry name" value="HYDROLASE, PUTATIVE (AFU_ORTHOLOGUE AFUA_2G14860)-RELATED"/>
    <property type="match status" value="1"/>
</dbReference>
<dbReference type="Pfam" id="PF00561">
    <property type="entry name" value="Abhydrolase_1"/>
    <property type="match status" value="1"/>
</dbReference>
<dbReference type="SUPFAM" id="SSF53474">
    <property type="entry name" value="alpha/beta-Hydrolases"/>
    <property type="match status" value="1"/>
</dbReference>
<dbReference type="PANTHER" id="PTHR43798">
    <property type="entry name" value="MONOACYLGLYCEROL LIPASE"/>
    <property type="match status" value="1"/>
</dbReference>
<dbReference type="InterPro" id="IPR050266">
    <property type="entry name" value="AB_hydrolase_sf"/>
</dbReference>
<name>A0A1B7ZCC8_9FLAO</name>
<dbReference type="GO" id="GO:0016787">
    <property type="term" value="F:hydrolase activity"/>
    <property type="evidence" value="ECO:0007669"/>
    <property type="project" value="UniProtKB-KW"/>
</dbReference>
<dbReference type="STRING" id="1836467.BTR34_11930"/>
<dbReference type="Proteomes" id="UP000092164">
    <property type="component" value="Unassembled WGS sequence"/>
</dbReference>
<proteinExistence type="predicted"/>
<accession>A0A1B7ZCC8</accession>
<evidence type="ECO:0000313" key="3">
    <source>
        <dbReference type="Proteomes" id="UP000092164"/>
    </source>
</evidence>
<sequence length="279" mass="31847">MPVLFQKIIPKLYGFYFNILVWFLPKTVAKQAFLVFCTVRKGRVLPNQKEYLDKAKLEIITVGENDIQLYNWSGNKETVLLVHGWESNTWRWHKLIEKLQKANFNIIAFDAPAHGYSSGKILHAPLYAKTLNAIVAKHQPKTIIGHSMGGMTLLYNEYNNPNEIAEKMVTIGSPSEFHEILSHYKNLLGLSTKVIKKVEGYVYAKFGFTTTDFSSAKFVLTNTKKGLLFHDRFDKIAPYHASADVHKHWEGSEFISTEGLGHSMHQEEVNDKIISFLEG</sequence>